<comment type="caution">
    <text evidence="2">The sequence shown here is derived from an EMBL/GenBank/DDBJ whole genome shotgun (WGS) entry which is preliminary data.</text>
</comment>
<name>A0A836H2U8_9TRYP</name>
<dbReference type="AlphaFoldDB" id="A0A836H2U8"/>
<feature type="region of interest" description="Disordered" evidence="1">
    <location>
        <begin position="671"/>
        <end position="691"/>
    </location>
</feature>
<sequence length="1021" mass="112045">MRAPLLIAKRPAQRFGSTRWAPAAHLRCPSLPLLIAECLLSTSAAYCTSHLQQEQPHNTSAPRESGMPSCARLPPLTRPVTHAENRELLDRLVECIPRAPLCISINMLYSLFTANDATNPVLFESPWNASNSVSKRTEAVAAASASAASEKLTSRSARAPFSCTKLKASAAPMREVSKVQQRRRLLLGYSRTLSELLLSIAGENLADELLSSDNSRGHVRAHGVYMSFDSLHVTVASSAEEAGRTFAMLYAPLPPGERAILDSSLANAKCNAAQTPTDTGRAESCRAGFRYADMCCPPRLTHGPTSCTWTLSKVREELAELERRWREVKRVFGSASPKESPCCPGNFLPYFGDTFKPPPPPAFPAAAARHNAAPTSFSPSMLASMLPTHFVPVEALLRQLPSGYTMEHVRCIFRDTMALEVVELAGGTYVRFHGGKDGEGFAEEKPNEHVAKGRDARAATNTGDEDIDLDSNNEEQAAPGTAADATASHGTVRQYMAAYEPDPYLFYSFLPRFCRPFEWISLYSLVESAPPALKAALLPLCRHSTLLYFAQQQHRMQFTAQKDGAVCLSLPPVRTLRAETTPLPRELAEVQRFLQTQGLVYVSEMETGVSHQISDGAKRRIIAHFGTLRRFLYQHQAVFRLSIVPNASSRSSGTTTAAPPSVIPRALSAPLAEAAKQEHAREETHGAVTASAASSTADAACSLNPPPPPMVPTHRGSGFAIEVPPLSDVVEDDAMVAVACKGAGTLDANGFPCWLASADLTVMCEEEAIMHYRHSLSPDERLQLLWSKRNRSANQKMRRRIAVAANPNSPYTSSEVLLDTILQYLPPTRHIGLRSLLQALPSAITDFLPADPVRLFRNAPAKVQLFEFRERNNLRLMRPGLPLPEGRLRSSYTVNELLYMLAAELPPGRSRSSTDLFGRLPYGARETIRLQHRHLVDLVEQYPQYFVVVYPDAKSAKRHLARIQLVQSLPPVTTLSDEEWGAKGGPTLEEKLHAGVQEDHAILMEDLPPSLRETLNLKPVP</sequence>
<evidence type="ECO:0000313" key="2">
    <source>
        <dbReference type="EMBL" id="KAG5483759.1"/>
    </source>
</evidence>
<feature type="compositionally biased region" description="Basic and acidic residues" evidence="1">
    <location>
        <begin position="675"/>
        <end position="685"/>
    </location>
</feature>
<gene>
    <name evidence="2" type="ORF">LSCM4_04912</name>
</gene>
<reference evidence="3" key="1">
    <citation type="journal article" date="2021" name="Microbiol. Resour. Announc.">
        <title>LGAAP: Leishmaniinae Genome Assembly and Annotation Pipeline.</title>
        <authorList>
            <person name="Almutairi H."/>
            <person name="Urbaniak M.D."/>
            <person name="Bates M.D."/>
            <person name="Jariyapan N."/>
            <person name="Kwakye-Nuako G."/>
            <person name="Thomaz-Soccol V."/>
            <person name="Al-Salem W.S."/>
            <person name="Dillon R.J."/>
            <person name="Bates P.A."/>
            <person name="Gatherer D."/>
        </authorList>
    </citation>
    <scope>NUCLEOTIDE SEQUENCE [LARGE SCALE GENOMIC DNA]</scope>
</reference>
<keyword evidence="3" id="KW-1185">Reference proteome</keyword>
<accession>A0A836H2U8</accession>
<protein>
    <submittedName>
        <fullName evidence="2">Uncharacterized protein</fullName>
    </submittedName>
</protein>
<dbReference type="GeneID" id="92360823"/>
<dbReference type="Proteomes" id="UP000674143">
    <property type="component" value="Unassembled WGS sequence"/>
</dbReference>
<dbReference type="EMBL" id="JAFHLR010000014">
    <property type="protein sequence ID" value="KAG5483759.1"/>
    <property type="molecule type" value="Genomic_DNA"/>
</dbReference>
<feature type="compositionally biased region" description="Acidic residues" evidence="1">
    <location>
        <begin position="463"/>
        <end position="473"/>
    </location>
</feature>
<reference evidence="3" key="2">
    <citation type="journal article" date="2021" name="Sci. Data">
        <title>Chromosome-scale genome sequencing, assembly and annotation of six genomes from subfamily Leishmaniinae.</title>
        <authorList>
            <person name="Almutairi H."/>
            <person name="Urbaniak M.D."/>
            <person name="Bates M.D."/>
            <person name="Jariyapan N."/>
            <person name="Kwakye-Nuako G."/>
            <person name="Thomaz Soccol V."/>
            <person name="Al-Salem W.S."/>
            <person name="Dillon R.J."/>
            <person name="Bates P.A."/>
            <person name="Gatherer D."/>
        </authorList>
    </citation>
    <scope>NUCLEOTIDE SEQUENCE [LARGE SCALE GENOMIC DNA]</scope>
</reference>
<dbReference type="RefSeq" id="XP_067064698.1">
    <property type="nucleotide sequence ID" value="XM_067206889.1"/>
</dbReference>
<organism evidence="2 3">
    <name type="scientific">Leishmania orientalis</name>
    <dbReference type="NCBI Taxonomy" id="2249476"/>
    <lineage>
        <taxon>Eukaryota</taxon>
        <taxon>Discoba</taxon>
        <taxon>Euglenozoa</taxon>
        <taxon>Kinetoplastea</taxon>
        <taxon>Metakinetoplastina</taxon>
        <taxon>Trypanosomatida</taxon>
        <taxon>Trypanosomatidae</taxon>
        <taxon>Leishmaniinae</taxon>
        <taxon>Leishmania</taxon>
    </lineage>
</organism>
<feature type="compositionally biased region" description="Basic and acidic residues" evidence="1">
    <location>
        <begin position="438"/>
        <end position="457"/>
    </location>
</feature>
<evidence type="ECO:0000313" key="3">
    <source>
        <dbReference type="Proteomes" id="UP000674143"/>
    </source>
</evidence>
<evidence type="ECO:0000256" key="1">
    <source>
        <dbReference type="SAM" id="MobiDB-lite"/>
    </source>
</evidence>
<feature type="region of interest" description="Disordered" evidence="1">
    <location>
        <begin position="438"/>
        <end position="485"/>
    </location>
</feature>
<dbReference type="KEGG" id="loi:92360823"/>
<proteinExistence type="predicted"/>